<name>A0A545U334_9PROT</name>
<dbReference type="PANTHER" id="PTHR43401">
    <property type="entry name" value="L-THREONINE 3-DEHYDROGENASE"/>
    <property type="match status" value="1"/>
</dbReference>
<dbReference type="SUPFAM" id="SSF51735">
    <property type="entry name" value="NAD(P)-binding Rossmann-fold domains"/>
    <property type="match status" value="1"/>
</dbReference>
<dbReference type="SUPFAM" id="SSF50129">
    <property type="entry name" value="GroES-like"/>
    <property type="match status" value="1"/>
</dbReference>
<comment type="caution">
    <text evidence="5">The sequence shown here is derived from an EMBL/GenBank/DDBJ whole genome shotgun (WGS) entry which is preliminary data.</text>
</comment>
<dbReference type="InterPro" id="IPR050129">
    <property type="entry name" value="Zn_alcohol_dh"/>
</dbReference>
<dbReference type="InterPro" id="IPR020843">
    <property type="entry name" value="ER"/>
</dbReference>
<keyword evidence="1" id="KW-0479">Metal-binding</keyword>
<dbReference type="OrthoDB" id="9809185at2"/>
<dbReference type="InterPro" id="IPR013149">
    <property type="entry name" value="ADH-like_C"/>
</dbReference>
<sequence>MKALVYTAPETLIYRDETDPLAGDGECLVKIDAVGICGSDMHAFKGHDQRRPAPLILGHEASGVVIEGGTKGRRVVINPLVSCGQCSLCLSGRINLCPNRQIISMQPRQGAFAEMITIPERNLIDIPEGMDSAKAALAEPIATALHGVLLAAKASDRPLCEVKALVLGGGAVGLSAALVLCSHGCRQIQLGDTNPLRRQTAEAQDIGEVYDPISGPFPDENSIDVVIDAVGSGATRAAALAAVRPGGTVVHIGLQDSKEGIDIRKITLQEIAFIGSYTYSMVDFRATVAAMQSGALGKLDWIEQRPLSEGAMAFEDLSKGATAAAKIVLRPS</sequence>
<evidence type="ECO:0000313" key="5">
    <source>
        <dbReference type="EMBL" id="TQV83876.1"/>
    </source>
</evidence>
<feature type="domain" description="Enoyl reductase (ER)" evidence="4">
    <location>
        <begin position="7"/>
        <end position="329"/>
    </location>
</feature>
<dbReference type="GO" id="GO:0016491">
    <property type="term" value="F:oxidoreductase activity"/>
    <property type="evidence" value="ECO:0007669"/>
    <property type="project" value="UniProtKB-KW"/>
</dbReference>
<dbReference type="Gene3D" id="3.90.180.10">
    <property type="entry name" value="Medium-chain alcohol dehydrogenases, catalytic domain"/>
    <property type="match status" value="1"/>
</dbReference>
<gene>
    <name evidence="5" type="ORF">FKG95_04675</name>
</gene>
<proteinExistence type="predicted"/>
<dbReference type="PANTHER" id="PTHR43401:SF2">
    <property type="entry name" value="L-THREONINE 3-DEHYDROGENASE"/>
    <property type="match status" value="1"/>
</dbReference>
<dbReference type="RefSeq" id="WP_142895111.1">
    <property type="nucleotide sequence ID" value="NZ_ML660052.1"/>
</dbReference>
<evidence type="ECO:0000313" key="6">
    <source>
        <dbReference type="Proteomes" id="UP000315252"/>
    </source>
</evidence>
<protein>
    <submittedName>
        <fullName evidence="5">Zinc-binding dehydrogenase</fullName>
    </submittedName>
</protein>
<dbReference type="Pfam" id="PF08240">
    <property type="entry name" value="ADH_N"/>
    <property type="match status" value="1"/>
</dbReference>
<keyword evidence="6" id="KW-1185">Reference proteome</keyword>
<dbReference type="AlphaFoldDB" id="A0A545U334"/>
<dbReference type="InterPro" id="IPR011032">
    <property type="entry name" value="GroES-like_sf"/>
</dbReference>
<reference evidence="5 6" key="1">
    <citation type="submission" date="2019-06" db="EMBL/GenBank/DDBJ databases">
        <title>Whole genome sequence for Rhodospirillaceae sp. R148.</title>
        <authorList>
            <person name="Wang G."/>
        </authorList>
    </citation>
    <scope>NUCLEOTIDE SEQUENCE [LARGE SCALE GENOMIC DNA]</scope>
    <source>
        <strain evidence="5 6">R148</strain>
    </source>
</reference>
<dbReference type="EMBL" id="VHSH01000001">
    <property type="protein sequence ID" value="TQV83876.1"/>
    <property type="molecule type" value="Genomic_DNA"/>
</dbReference>
<evidence type="ECO:0000256" key="1">
    <source>
        <dbReference type="ARBA" id="ARBA00022723"/>
    </source>
</evidence>
<dbReference type="InterPro" id="IPR036291">
    <property type="entry name" value="NAD(P)-bd_dom_sf"/>
</dbReference>
<organism evidence="5 6">
    <name type="scientific">Denitrobaculum tricleocarpae</name>
    <dbReference type="NCBI Taxonomy" id="2591009"/>
    <lineage>
        <taxon>Bacteria</taxon>
        <taxon>Pseudomonadati</taxon>
        <taxon>Pseudomonadota</taxon>
        <taxon>Alphaproteobacteria</taxon>
        <taxon>Rhodospirillales</taxon>
        <taxon>Rhodospirillaceae</taxon>
        <taxon>Denitrobaculum</taxon>
    </lineage>
</organism>
<evidence type="ECO:0000256" key="2">
    <source>
        <dbReference type="ARBA" id="ARBA00022833"/>
    </source>
</evidence>
<dbReference type="InterPro" id="IPR013154">
    <property type="entry name" value="ADH-like_N"/>
</dbReference>
<dbReference type="GO" id="GO:0046872">
    <property type="term" value="F:metal ion binding"/>
    <property type="evidence" value="ECO:0007669"/>
    <property type="project" value="UniProtKB-KW"/>
</dbReference>
<dbReference type="Pfam" id="PF00107">
    <property type="entry name" value="ADH_zinc_N"/>
    <property type="match status" value="1"/>
</dbReference>
<evidence type="ECO:0000256" key="3">
    <source>
        <dbReference type="ARBA" id="ARBA00023002"/>
    </source>
</evidence>
<dbReference type="Proteomes" id="UP000315252">
    <property type="component" value="Unassembled WGS sequence"/>
</dbReference>
<evidence type="ECO:0000259" key="4">
    <source>
        <dbReference type="SMART" id="SM00829"/>
    </source>
</evidence>
<accession>A0A545U334</accession>
<keyword evidence="3" id="KW-0560">Oxidoreductase</keyword>
<dbReference type="Gene3D" id="3.40.50.720">
    <property type="entry name" value="NAD(P)-binding Rossmann-like Domain"/>
    <property type="match status" value="1"/>
</dbReference>
<keyword evidence="2" id="KW-0862">Zinc</keyword>
<dbReference type="SMART" id="SM00829">
    <property type="entry name" value="PKS_ER"/>
    <property type="match status" value="1"/>
</dbReference>